<name>A0A0S4MI03_ECHMU</name>
<sequence length="72" mass="7959">MGMEHSSPGIAYLNRCAVVADESLPLTSVERTTGQWTRLNDFQKLGWRDISPVAFNIRLRLLASSTSGGYCI</sequence>
<proteinExistence type="predicted"/>
<accession>A0A0S4MI03</accession>
<organism evidence="1 2">
    <name type="scientific">Echinococcus multilocularis</name>
    <name type="common">Fox tapeworm</name>
    <dbReference type="NCBI Taxonomy" id="6211"/>
    <lineage>
        <taxon>Eukaryota</taxon>
        <taxon>Metazoa</taxon>
        <taxon>Spiralia</taxon>
        <taxon>Lophotrochozoa</taxon>
        <taxon>Platyhelminthes</taxon>
        <taxon>Cestoda</taxon>
        <taxon>Eucestoda</taxon>
        <taxon>Cyclophyllidea</taxon>
        <taxon>Taeniidae</taxon>
        <taxon>Echinococcus</taxon>
    </lineage>
</organism>
<evidence type="ECO:0000313" key="2">
    <source>
        <dbReference type="Proteomes" id="UP000017246"/>
    </source>
</evidence>
<reference evidence="1" key="1">
    <citation type="journal article" date="2013" name="Nature">
        <title>The genomes of four tapeworm species reveal adaptations to parasitism.</title>
        <authorList>
            <person name="Tsai I.J."/>
            <person name="Zarowiecki M."/>
            <person name="Holroyd N."/>
            <person name="Garciarrubio A."/>
            <person name="Sanchez-Flores A."/>
            <person name="Brooks K.L."/>
            <person name="Tracey A."/>
            <person name="Bobes R.J."/>
            <person name="Fragoso G."/>
            <person name="Sciutto E."/>
            <person name="Aslett M."/>
            <person name="Beasley H."/>
            <person name="Bennett H.M."/>
            <person name="Cai J."/>
            <person name="Camicia F."/>
            <person name="Clark R."/>
            <person name="Cucher M."/>
            <person name="De Silva N."/>
            <person name="Day T.A."/>
            <person name="Deplazes P."/>
            <person name="Estrada K."/>
            <person name="Fernandez C."/>
            <person name="Holland P.W."/>
            <person name="Hou J."/>
            <person name="Hu S."/>
            <person name="Huckvale T."/>
            <person name="Hung S.S."/>
            <person name="Kamenetzky L."/>
            <person name="Keane J.A."/>
            <person name="Kiss F."/>
            <person name="Koziol U."/>
            <person name="Lambert O."/>
            <person name="Liu K."/>
            <person name="Luo X."/>
            <person name="Luo Y."/>
            <person name="Macchiaroli N."/>
            <person name="Nichol S."/>
            <person name="Paps J."/>
            <person name="Parkinson J."/>
            <person name="Pouchkina-Stantcheva N."/>
            <person name="Riddiford N."/>
            <person name="Rosenzvit M."/>
            <person name="Salinas G."/>
            <person name="Wasmuth J.D."/>
            <person name="Zamanian M."/>
            <person name="Zheng Y."/>
            <person name="Cai X."/>
            <person name="Soberon X."/>
            <person name="Olson P.D."/>
            <person name="Laclette J.P."/>
            <person name="Brehm K."/>
            <person name="Berriman M."/>
            <person name="Garciarrubio A."/>
            <person name="Bobes R.J."/>
            <person name="Fragoso G."/>
            <person name="Sanchez-Flores A."/>
            <person name="Estrada K."/>
            <person name="Cevallos M.A."/>
            <person name="Morett E."/>
            <person name="Gonzalez V."/>
            <person name="Portillo T."/>
            <person name="Ochoa-Leyva A."/>
            <person name="Jose M.V."/>
            <person name="Sciutto E."/>
            <person name="Landa A."/>
            <person name="Jimenez L."/>
            <person name="Valdes V."/>
            <person name="Carrero J.C."/>
            <person name="Larralde C."/>
            <person name="Morales-Montor J."/>
            <person name="Limon-Lason J."/>
            <person name="Soberon X."/>
            <person name="Laclette J.P."/>
        </authorList>
    </citation>
    <scope>NUCLEOTIDE SEQUENCE [LARGE SCALE GENOMIC DNA]</scope>
</reference>
<dbReference type="Proteomes" id="UP000017246">
    <property type="component" value="Unassembled WGS sequence"/>
</dbReference>
<dbReference type="EMBL" id="LN902285">
    <property type="protein sequence ID" value="CUT98483.1"/>
    <property type="molecule type" value="Genomic_DNA"/>
</dbReference>
<protein>
    <submittedName>
        <fullName evidence="1">Kelch repeat type 1</fullName>
    </submittedName>
</protein>
<reference evidence="1" key="2">
    <citation type="submission" date="2015-11" db="EMBL/GenBank/DDBJ databases">
        <authorList>
            <person name="Zhang Y."/>
            <person name="Guo Z."/>
        </authorList>
    </citation>
    <scope>NUCLEOTIDE SEQUENCE</scope>
</reference>
<keyword evidence="2" id="KW-1185">Reference proteome</keyword>
<evidence type="ECO:0000313" key="1">
    <source>
        <dbReference type="EMBL" id="CUT98483.1"/>
    </source>
</evidence>
<dbReference type="AlphaFoldDB" id="A0A0S4MI03"/>